<accession>A0A6A6ZVF3</accession>
<sequence>MFVDTTTNFLHHSTSCASFIPQSHKHHRTFQASHVLGIRASLWRHLDLGTIEAHALPQASGSYKLSPHPWLLPWCTANTTADTPRPLQRSLCWFHSFLLSFAVHTFTATHFNRILTAVLLDSRLLLEAQATAHSAQLPGCPTRHPSSCVSFA</sequence>
<evidence type="ECO:0000313" key="2">
    <source>
        <dbReference type="Proteomes" id="UP000799424"/>
    </source>
</evidence>
<reference evidence="1" key="1">
    <citation type="journal article" date="2020" name="Stud. Mycol.">
        <title>101 Dothideomycetes genomes: a test case for predicting lifestyles and emergence of pathogens.</title>
        <authorList>
            <person name="Haridas S."/>
            <person name="Albert R."/>
            <person name="Binder M."/>
            <person name="Bloem J."/>
            <person name="Labutti K."/>
            <person name="Salamov A."/>
            <person name="Andreopoulos B."/>
            <person name="Baker S."/>
            <person name="Barry K."/>
            <person name="Bills G."/>
            <person name="Bluhm B."/>
            <person name="Cannon C."/>
            <person name="Castanera R."/>
            <person name="Culley D."/>
            <person name="Daum C."/>
            <person name="Ezra D."/>
            <person name="Gonzalez J."/>
            <person name="Henrissat B."/>
            <person name="Kuo A."/>
            <person name="Liang C."/>
            <person name="Lipzen A."/>
            <person name="Lutzoni F."/>
            <person name="Magnuson J."/>
            <person name="Mondo S."/>
            <person name="Nolan M."/>
            <person name="Ohm R."/>
            <person name="Pangilinan J."/>
            <person name="Park H.-J."/>
            <person name="Ramirez L."/>
            <person name="Alfaro M."/>
            <person name="Sun H."/>
            <person name="Tritt A."/>
            <person name="Yoshinaga Y."/>
            <person name="Zwiers L.-H."/>
            <person name="Turgeon B."/>
            <person name="Goodwin S."/>
            <person name="Spatafora J."/>
            <person name="Crous P."/>
            <person name="Grigoriev I."/>
        </authorList>
    </citation>
    <scope>NUCLEOTIDE SEQUENCE</scope>
    <source>
        <strain evidence="1">CBS 113818</strain>
    </source>
</reference>
<dbReference type="EMBL" id="MU006229">
    <property type="protein sequence ID" value="KAF2824806.1"/>
    <property type="molecule type" value="Genomic_DNA"/>
</dbReference>
<name>A0A6A6ZVF3_9PLEO</name>
<evidence type="ECO:0000313" key="1">
    <source>
        <dbReference type="EMBL" id="KAF2824806.1"/>
    </source>
</evidence>
<gene>
    <name evidence="1" type="ORF">CC86DRAFT_47200</name>
</gene>
<protein>
    <submittedName>
        <fullName evidence="1">Uncharacterized protein</fullName>
    </submittedName>
</protein>
<keyword evidence="2" id="KW-1185">Reference proteome</keyword>
<dbReference type="AlphaFoldDB" id="A0A6A6ZVF3"/>
<proteinExistence type="predicted"/>
<organism evidence="1 2">
    <name type="scientific">Ophiobolus disseminans</name>
    <dbReference type="NCBI Taxonomy" id="1469910"/>
    <lineage>
        <taxon>Eukaryota</taxon>
        <taxon>Fungi</taxon>
        <taxon>Dikarya</taxon>
        <taxon>Ascomycota</taxon>
        <taxon>Pezizomycotina</taxon>
        <taxon>Dothideomycetes</taxon>
        <taxon>Pleosporomycetidae</taxon>
        <taxon>Pleosporales</taxon>
        <taxon>Pleosporineae</taxon>
        <taxon>Phaeosphaeriaceae</taxon>
        <taxon>Ophiobolus</taxon>
    </lineage>
</organism>
<dbReference type="Proteomes" id="UP000799424">
    <property type="component" value="Unassembled WGS sequence"/>
</dbReference>